<organism evidence="2 3">
    <name type="scientific">Plectosphaerella cucumerina</name>
    <dbReference type="NCBI Taxonomy" id="40658"/>
    <lineage>
        <taxon>Eukaryota</taxon>
        <taxon>Fungi</taxon>
        <taxon>Dikarya</taxon>
        <taxon>Ascomycota</taxon>
        <taxon>Pezizomycotina</taxon>
        <taxon>Sordariomycetes</taxon>
        <taxon>Hypocreomycetidae</taxon>
        <taxon>Glomerellales</taxon>
        <taxon>Plectosphaerellaceae</taxon>
        <taxon>Plectosphaerella</taxon>
    </lineage>
</organism>
<gene>
    <name evidence="2" type="ORF">B0T11DRAFT_81902</name>
</gene>
<accession>A0A8K0X3I1</accession>
<feature type="region of interest" description="Disordered" evidence="1">
    <location>
        <begin position="45"/>
        <end position="78"/>
    </location>
</feature>
<feature type="compositionally biased region" description="Polar residues" evidence="1">
    <location>
        <begin position="52"/>
        <end position="62"/>
    </location>
</feature>
<comment type="caution">
    <text evidence="2">The sequence shown here is derived from an EMBL/GenBank/DDBJ whole genome shotgun (WGS) entry which is preliminary data.</text>
</comment>
<evidence type="ECO:0000313" key="2">
    <source>
        <dbReference type="EMBL" id="KAH7362204.1"/>
    </source>
</evidence>
<evidence type="ECO:0000313" key="3">
    <source>
        <dbReference type="Proteomes" id="UP000813385"/>
    </source>
</evidence>
<reference evidence="2" key="1">
    <citation type="journal article" date="2021" name="Nat. Commun.">
        <title>Genetic determinants of endophytism in the Arabidopsis root mycobiome.</title>
        <authorList>
            <person name="Mesny F."/>
            <person name="Miyauchi S."/>
            <person name="Thiergart T."/>
            <person name="Pickel B."/>
            <person name="Atanasova L."/>
            <person name="Karlsson M."/>
            <person name="Huettel B."/>
            <person name="Barry K.W."/>
            <person name="Haridas S."/>
            <person name="Chen C."/>
            <person name="Bauer D."/>
            <person name="Andreopoulos W."/>
            <person name="Pangilinan J."/>
            <person name="LaButti K."/>
            <person name="Riley R."/>
            <person name="Lipzen A."/>
            <person name="Clum A."/>
            <person name="Drula E."/>
            <person name="Henrissat B."/>
            <person name="Kohler A."/>
            <person name="Grigoriev I.V."/>
            <person name="Martin F.M."/>
            <person name="Hacquard S."/>
        </authorList>
    </citation>
    <scope>NUCLEOTIDE SEQUENCE</scope>
    <source>
        <strain evidence="2">MPI-CAGE-AT-0016</strain>
    </source>
</reference>
<sequence>MSARARVERDSSSETFSGLGLGGGKGPSSRAGVLPTLFMLALTPSRRPTPRAQFSSTPSDLTTGGRAPAKPASGTVYSPAKKTSLAIASTEHQSPPLHPAPCPSWPPIILVHPRRRAACWSCRLWPPFPPSPSPPFHRPLSHLLAPRGRPLTTARKGCVCQRAPPNRRACCYMLKGCCFKFPLSRRHPHALARLPPVCAP</sequence>
<proteinExistence type="predicted"/>
<dbReference type="EMBL" id="JAGPXD010000003">
    <property type="protein sequence ID" value="KAH7362204.1"/>
    <property type="molecule type" value="Genomic_DNA"/>
</dbReference>
<dbReference type="Proteomes" id="UP000813385">
    <property type="component" value="Unassembled WGS sequence"/>
</dbReference>
<dbReference type="AlphaFoldDB" id="A0A8K0X3I1"/>
<evidence type="ECO:0000256" key="1">
    <source>
        <dbReference type="SAM" id="MobiDB-lite"/>
    </source>
</evidence>
<feature type="compositionally biased region" description="Basic and acidic residues" evidence="1">
    <location>
        <begin position="1"/>
        <end position="12"/>
    </location>
</feature>
<protein>
    <submittedName>
        <fullName evidence="2">Uncharacterized protein</fullName>
    </submittedName>
</protein>
<name>A0A8K0X3I1_9PEZI</name>
<keyword evidence="3" id="KW-1185">Reference proteome</keyword>
<feature type="region of interest" description="Disordered" evidence="1">
    <location>
        <begin position="1"/>
        <end position="29"/>
    </location>
</feature>